<name>A0ACC3DK91_9PEZI</name>
<dbReference type="EMBL" id="JAWDJW010003190">
    <property type="protein sequence ID" value="KAK3077125.1"/>
    <property type="molecule type" value="Genomic_DNA"/>
</dbReference>
<evidence type="ECO:0000313" key="1">
    <source>
        <dbReference type="EMBL" id="KAK3077125.1"/>
    </source>
</evidence>
<gene>
    <name evidence="1" type="ORF">LTS18_011156</name>
</gene>
<evidence type="ECO:0000313" key="2">
    <source>
        <dbReference type="Proteomes" id="UP001186974"/>
    </source>
</evidence>
<organism evidence="1 2">
    <name type="scientific">Coniosporium uncinatum</name>
    <dbReference type="NCBI Taxonomy" id="93489"/>
    <lineage>
        <taxon>Eukaryota</taxon>
        <taxon>Fungi</taxon>
        <taxon>Dikarya</taxon>
        <taxon>Ascomycota</taxon>
        <taxon>Pezizomycotina</taxon>
        <taxon>Dothideomycetes</taxon>
        <taxon>Dothideomycetes incertae sedis</taxon>
        <taxon>Coniosporium</taxon>
    </lineage>
</organism>
<protein>
    <submittedName>
        <fullName evidence="1">Uncharacterized protein</fullName>
    </submittedName>
</protein>
<reference evidence="1" key="1">
    <citation type="submission" date="2024-09" db="EMBL/GenBank/DDBJ databases">
        <title>Black Yeasts Isolated from many extreme environments.</title>
        <authorList>
            <person name="Coleine C."/>
            <person name="Stajich J.E."/>
            <person name="Selbmann L."/>
        </authorList>
    </citation>
    <scope>NUCLEOTIDE SEQUENCE</scope>
    <source>
        <strain evidence="1">CCFEE 5737</strain>
    </source>
</reference>
<keyword evidence="2" id="KW-1185">Reference proteome</keyword>
<accession>A0ACC3DK91</accession>
<sequence length="142" mass="14890">MTAQLPQLLANSFALNAHTAIVTGATGGLGLTMTLALAEAGANVISIEMPDDPASSELQEQVDKSGRYFERHECDVKDSTQLRSIDETFAVNQKATFVCGQEFAAGLLQRQLPGKIINVASVTGFISATTISAYAATKGAVL</sequence>
<dbReference type="Proteomes" id="UP001186974">
    <property type="component" value="Unassembled WGS sequence"/>
</dbReference>
<proteinExistence type="predicted"/>
<comment type="caution">
    <text evidence="1">The sequence shown here is derived from an EMBL/GenBank/DDBJ whole genome shotgun (WGS) entry which is preliminary data.</text>
</comment>